<dbReference type="EMBL" id="CAKMTQ010000021">
    <property type="protein sequence ID" value="CAH1530311.1"/>
    <property type="molecule type" value="Genomic_DNA"/>
</dbReference>
<dbReference type="Proteomes" id="UP001295420">
    <property type="component" value="Unassembled WGS sequence"/>
</dbReference>
<evidence type="ECO:0000313" key="2">
    <source>
        <dbReference type="Proteomes" id="UP001295420"/>
    </source>
</evidence>
<dbReference type="AlphaFoldDB" id="A0AAU9Q850"/>
<organism evidence="1 2">
    <name type="scientific">Vibrio owensii</name>
    <dbReference type="NCBI Taxonomy" id="696485"/>
    <lineage>
        <taxon>Bacteria</taxon>
        <taxon>Pseudomonadati</taxon>
        <taxon>Pseudomonadota</taxon>
        <taxon>Gammaproteobacteria</taxon>
        <taxon>Vibrionales</taxon>
        <taxon>Vibrionaceae</taxon>
        <taxon>Vibrio</taxon>
    </lineage>
</organism>
<sequence>MMRLGFAKVGGLVLRRRSATPYISVTPFGRGDAQSVLTIDGFAHCYLKPQNK</sequence>
<name>A0AAU9Q850_9VIBR</name>
<comment type="caution">
    <text evidence="1">The sequence shown here is derived from an EMBL/GenBank/DDBJ whole genome shotgun (WGS) entry which is preliminary data.</text>
</comment>
<reference evidence="1" key="1">
    <citation type="submission" date="2022-01" db="EMBL/GenBank/DDBJ databases">
        <authorList>
            <person name="Lagorce A."/>
        </authorList>
    </citation>
    <scope>NUCLEOTIDE SEQUENCE</scope>
    <source>
        <strain evidence="1">Th15_F1_D04</strain>
    </source>
</reference>
<protein>
    <submittedName>
        <fullName evidence="1">Uncharacterized protein</fullName>
    </submittedName>
</protein>
<proteinExistence type="predicted"/>
<gene>
    <name evidence="1" type="ORF">THF1D04_280019</name>
</gene>
<evidence type="ECO:0000313" key="1">
    <source>
        <dbReference type="EMBL" id="CAH1530311.1"/>
    </source>
</evidence>
<accession>A0AAU9Q850</accession>